<dbReference type="PANTHER" id="PTHR42988:SF2">
    <property type="entry name" value="CYCLIC NUCLEOTIDE PHOSPHODIESTERASE CBUA0032-RELATED"/>
    <property type="match status" value="1"/>
</dbReference>
<dbReference type="SUPFAM" id="SSF56300">
    <property type="entry name" value="Metallo-dependent phosphatases"/>
    <property type="match status" value="1"/>
</dbReference>
<evidence type="ECO:0000313" key="8">
    <source>
        <dbReference type="Proteomes" id="UP000182915"/>
    </source>
</evidence>
<feature type="domain" description="Pua-like" evidence="6">
    <location>
        <begin position="2"/>
        <end position="116"/>
    </location>
</feature>
<comment type="similarity">
    <text evidence="4">Belongs to the cyclic nucleotide phosphodiesterase class-III family.</text>
</comment>
<evidence type="ECO:0000256" key="4">
    <source>
        <dbReference type="ARBA" id="ARBA00025742"/>
    </source>
</evidence>
<dbReference type="GO" id="GO:0046872">
    <property type="term" value="F:metal ion binding"/>
    <property type="evidence" value="ECO:0007669"/>
    <property type="project" value="UniProtKB-KW"/>
</dbReference>
<dbReference type="InterPro" id="IPR029052">
    <property type="entry name" value="Metallo-depent_PP-like"/>
</dbReference>
<dbReference type="Gene3D" id="3.60.21.10">
    <property type="match status" value="1"/>
</dbReference>
<reference evidence="8" key="1">
    <citation type="submission" date="2016-10" db="EMBL/GenBank/DDBJ databases">
        <authorList>
            <person name="Varghese N."/>
            <person name="Submissions S."/>
        </authorList>
    </citation>
    <scope>NUCLEOTIDE SEQUENCE [LARGE SCALE GENOMIC DNA]</scope>
    <source>
        <strain evidence="8">DSM 45405</strain>
    </source>
</reference>
<evidence type="ECO:0000313" key="7">
    <source>
        <dbReference type="EMBL" id="SEH64834.1"/>
    </source>
</evidence>
<evidence type="ECO:0000256" key="1">
    <source>
        <dbReference type="ARBA" id="ARBA00022723"/>
    </source>
</evidence>
<proteinExistence type="inferred from homology"/>
<accession>A0A1H6JQV7</accession>
<evidence type="ECO:0000256" key="3">
    <source>
        <dbReference type="ARBA" id="ARBA00023004"/>
    </source>
</evidence>
<gene>
    <name evidence="7" type="ORF">SAMN04489835_2438</name>
</gene>
<dbReference type="Pfam" id="PF00149">
    <property type="entry name" value="Metallophos"/>
    <property type="match status" value="1"/>
</dbReference>
<dbReference type="InterPro" id="IPR004843">
    <property type="entry name" value="Calcineurin-like_PHP"/>
</dbReference>
<dbReference type="STRING" id="370526.SAMN04489835_2438"/>
<evidence type="ECO:0000259" key="6">
    <source>
        <dbReference type="Pfam" id="PF24405"/>
    </source>
</evidence>
<evidence type="ECO:0000259" key="5">
    <source>
        <dbReference type="Pfam" id="PF00149"/>
    </source>
</evidence>
<organism evidence="7 8">
    <name type="scientific">Mycolicibacterium rutilum</name>
    <name type="common">Mycobacterium rutilum</name>
    <dbReference type="NCBI Taxonomy" id="370526"/>
    <lineage>
        <taxon>Bacteria</taxon>
        <taxon>Bacillati</taxon>
        <taxon>Actinomycetota</taxon>
        <taxon>Actinomycetes</taxon>
        <taxon>Mycobacteriales</taxon>
        <taxon>Mycobacteriaceae</taxon>
        <taxon>Mycolicibacterium</taxon>
    </lineage>
</organism>
<keyword evidence="2" id="KW-0378">Hydrolase</keyword>
<dbReference type="Proteomes" id="UP000182915">
    <property type="component" value="Chromosome I"/>
</dbReference>
<dbReference type="GO" id="GO:0016787">
    <property type="term" value="F:hydrolase activity"/>
    <property type="evidence" value="ECO:0007669"/>
    <property type="project" value="UniProtKB-KW"/>
</dbReference>
<protein>
    <submittedName>
        <fullName evidence="7">3',5'-cyclic AMP phosphodiesterase CpdA</fullName>
    </submittedName>
</protein>
<dbReference type="InterPro" id="IPR057406">
    <property type="entry name" value="Pua-like_dom"/>
</dbReference>
<dbReference type="EMBL" id="LT629971">
    <property type="protein sequence ID" value="SEH64834.1"/>
    <property type="molecule type" value="Genomic_DNA"/>
</dbReference>
<keyword evidence="1" id="KW-0479">Metal-binding</keyword>
<dbReference type="PANTHER" id="PTHR42988">
    <property type="entry name" value="PHOSPHOHYDROLASE"/>
    <property type="match status" value="1"/>
</dbReference>
<sequence>MIILRYSDYETDTLESHIATLADGPVLWGWWKKQHEGFPHDLLERAARSAAEREVRVGLVHRVDEKFAVGICSEVVYRGDGEEFASPNKSRTPEYYRDERCAAWFNFKDINIVSEDSWVDEFGPVPSGDSTIFEARRARPADYPVPVVGATAQHGQSGILHISDLHFGSDHGYSRRAGPTNPPIPLAEKIVSALPVRPACVVVSGDLTTRGESDGFLSARIFVEKLTELLDLQRNAVVLIPGNHDILIDDPTVTRDFRNEQAFRDHLQIFYGAATELERVHDIRDVSGRHYVIGALNSSRPRLKENMDYGYVGIDRSAPVFKTVRICADLARSATWTAVALHHHVLPGSHVEEPENKRPVSMTLDAGEIVSLAHTERIDAVLHGHQHLPFIGQVARVAEFTLDGATQNTPISPVTVLGAGSAGVQRPRIPDPVGFNTFSFYRPFDVPTATLVECFGYLEQRNVHPLWSLTV</sequence>
<name>A0A1H6JQV7_MYCRU</name>
<dbReference type="InterPro" id="IPR050884">
    <property type="entry name" value="CNP_phosphodiesterase-III"/>
</dbReference>
<keyword evidence="3" id="KW-0408">Iron</keyword>
<keyword evidence="8" id="KW-1185">Reference proteome</keyword>
<evidence type="ECO:0000256" key="2">
    <source>
        <dbReference type="ARBA" id="ARBA00022801"/>
    </source>
</evidence>
<dbReference type="Pfam" id="PF24405">
    <property type="entry name" value="Pua-like"/>
    <property type="match status" value="1"/>
</dbReference>
<feature type="domain" description="Calcineurin-like phosphoesterase" evidence="5">
    <location>
        <begin position="159"/>
        <end position="388"/>
    </location>
</feature>
<dbReference type="AlphaFoldDB" id="A0A1H6JQV7"/>